<dbReference type="GO" id="GO:0000993">
    <property type="term" value="F:RNA polymerase II complex binding"/>
    <property type="evidence" value="ECO:0007669"/>
    <property type="project" value="InterPro"/>
</dbReference>
<dbReference type="OrthoDB" id="2129491at2759"/>
<dbReference type="InterPro" id="IPR008942">
    <property type="entry name" value="ENTH_VHS"/>
</dbReference>
<dbReference type="GO" id="GO:0031124">
    <property type="term" value="P:mRNA 3'-end processing"/>
    <property type="evidence" value="ECO:0007669"/>
    <property type="project" value="InterPro"/>
</dbReference>
<dbReference type="EMBL" id="NBII01000003">
    <property type="protein sequence ID" value="PAV20937.1"/>
    <property type="molecule type" value="Genomic_DNA"/>
</dbReference>
<gene>
    <name evidence="3" type="ORF">PNOK_0356400</name>
</gene>
<feature type="compositionally biased region" description="Basic and acidic residues" evidence="1">
    <location>
        <begin position="576"/>
        <end position="587"/>
    </location>
</feature>
<feature type="region of interest" description="Disordered" evidence="1">
    <location>
        <begin position="345"/>
        <end position="381"/>
    </location>
</feature>
<dbReference type="PANTHER" id="PTHR15921">
    <property type="entry name" value="PRE-MRNA CLEAVAGE COMPLEX II"/>
    <property type="match status" value="1"/>
</dbReference>
<dbReference type="InterPro" id="IPR006569">
    <property type="entry name" value="CID_dom"/>
</dbReference>
<feature type="region of interest" description="Disordered" evidence="1">
    <location>
        <begin position="13"/>
        <end position="32"/>
    </location>
</feature>
<dbReference type="Pfam" id="PF21936">
    <property type="entry name" value="Pcf11_C"/>
    <property type="match status" value="1"/>
</dbReference>
<dbReference type="PANTHER" id="PTHR15921:SF3">
    <property type="entry name" value="PRE-MRNA CLEAVAGE COMPLEX 2 PROTEIN PCF11"/>
    <property type="match status" value="1"/>
</dbReference>
<evidence type="ECO:0000259" key="2">
    <source>
        <dbReference type="PROSITE" id="PS51391"/>
    </source>
</evidence>
<evidence type="ECO:0000256" key="1">
    <source>
        <dbReference type="SAM" id="MobiDB-lite"/>
    </source>
</evidence>
<organism evidence="3 4">
    <name type="scientific">Pyrrhoderma noxium</name>
    <dbReference type="NCBI Taxonomy" id="2282107"/>
    <lineage>
        <taxon>Eukaryota</taxon>
        <taxon>Fungi</taxon>
        <taxon>Dikarya</taxon>
        <taxon>Basidiomycota</taxon>
        <taxon>Agaricomycotina</taxon>
        <taxon>Agaricomycetes</taxon>
        <taxon>Hymenochaetales</taxon>
        <taxon>Hymenochaetaceae</taxon>
        <taxon>Pyrrhoderma</taxon>
    </lineage>
</organism>
<proteinExistence type="predicted"/>
<feature type="compositionally biased region" description="Low complexity" evidence="1">
    <location>
        <begin position="345"/>
        <end position="357"/>
    </location>
</feature>
<reference evidence="3 4" key="1">
    <citation type="journal article" date="2017" name="Mol. Ecol.">
        <title>Comparative and population genomic landscape of Phellinus noxius: A hypervariable fungus causing root rot in trees.</title>
        <authorList>
            <person name="Chung C.L."/>
            <person name="Lee T.J."/>
            <person name="Akiba M."/>
            <person name="Lee H.H."/>
            <person name="Kuo T.H."/>
            <person name="Liu D."/>
            <person name="Ke H.M."/>
            <person name="Yokoi T."/>
            <person name="Roa M.B."/>
            <person name="Lu M.J."/>
            <person name="Chang Y.Y."/>
            <person name="Ann P.J."/>
            <person name="Tsai J.N."/>
            <person name="Chen C.Y."/>
            <person name="Tzean S.S."/>
            <person name="Ota Y."/>
            <person name="Hattori T."/>
            <person name="Sahashi N."/>
            <person name="Liou R.F."/>
            <person name="Kikuchi T."/>
            <person name="Tsai I.J."/>
        </authorList>
    </citation>
    <scope>NUCLEOTIDE SEQUENCE [LARGE SCALE GENOMIC DNA]</scope>
    <source>
        <strain evidence="3 4">FFPRI411160</strain>
    </source>
</reference>
<name>A0A286UMU4_9AGAM</name>
<dbReference type="GO" id="GO:0005849">
    <property type="term" value="C:mRNA cleavage factor complex"/>
    <property type="evidence" value="ECO:0007669"/>
    <property type="project" value="TreeGrafter"/>
</dbReference>
<dbReference type="GO" id="GO:0003729">
    <property type="term" value="F:mRNA binding"/>
    <property type="evidence" value="ECO:0007669"/>
    <property type="project" value="InterPro"/>
</dbReference>
<dbReference type="InterPro" id="IPR054127">
    <property type="entry name" value="Pcf11_C"/>
</dbReference>
<dbReference type="CDD" id="cd16982">
    <property type="entry name" value="CID_Pcf11"/>
    <property type="match status" value="1"/>
</dbReference>
<dbReference type="SUPFAM" id="SSF48464">
    <property type="entry name" value="ENTH/VHS domain"/>
    <property type="match status" value="1"/>
</dbReference>
<comment type="caution">
    <text evidence="3">The sequence shown here is derived from an EMBL/GenBank/DDBJ whole genome shotgun (WGS) entry which is preliminary data.</text>
</comment>
<dbReference type="Proteomes" id="UP000217199">
    <property type="component" value="Unassembled WGS sequence"/>
</dbReference>
<sequence length="660" mass="73414">MSLYPHSTSQPYRYSYPTHHQQHQQQGYPQAPPVPMQPMYGYGYGHAHFSLDPGTFRRDFTARLSELHVNSRPIIQNLSMMAQNYTRYSDIVAECLQAHIRTVPPWMKLPAFYVLDAISKNVTNPYASKFSAFVPQLFLETHRQVDPQTRSKMEEMLVTWRTGGPNQKELFGVAAQVSIERAIWGNDSSSVTDLSSRRRRGPAVLLSKSQVLAELDVTLARKEQTVQANPYDTVAQKDVAILYELRQMVESGVPQEELQQILAQLRANPSQAPAPQMNHHTFSSPLATSAPVQPIVSSSSNQSGRYDSLAEISSQQPNNVISSVPSISGISNLLESLVKAGLVSSSSSTPVGAGSSSQAVQSNAEGEEPKHDVNKKHEEEVLESQKDYARSIFGMQVKLTTTDISRARSPNTSLLYEKLPNQCKQCALRFSNDNVGKKKMQDHLDLHYRQNIRAKESAGRGHSRSWFLSIQDWVSDSSSSIKGKGRQIEGSKDEPSKNVQHNDNDAALQSSIVVVPPGDEAKSMHCPVCKEPLKSEFREDDEEWIWLNAVRVKDKIYHATCHSELSSKSTLAFKIRDDSESSRHGTPERTIVGTPSTPKKTNGKVDRSTLTPEWTLANITSFTAGIKRKAEDDDPSSDALYNKDILSETPPPKKVNLSTS</sequence>
<dbReference type="SMART" id="SM00582">
    <property type="entry name" value="RPR"/>
    <property type="match status" value="1"/>
</dbReference>
<feature type="region of interest" description="Disordered" evidence="1">
    <location>
        <begin position="627"/>
        <end position="660"/>
    </location>
</feature>
<protein>
    <submittedName>
        <fullName evidence="3">Pre-mrna cleavage factor cfi subunit</fullName>
    </submittedName>
</protein>
<feature type="region of interest" description="Disordered" evidence="1">
    <location>
        <begin position="477"/>
        <end position="508"/>
    </location>
</feature>
<evidence type="ECO:0000313" key="4">
    <source>
        <dbReference type="Proteomes" id="UP000217199"/>
    </source>
</evidence>
<accession>A0A286UMU4</accession>
<feature type="region of interest" description="Disordered" evidence="1">
    <location>
        <begin position="576"/>
        <end position="609"/>
    </location>
</feature>
<dbReference type="AlphaFoldDB" id="A0A286UMU4"/>
<dbReference type="STRING" id="2282107.A0A286UMU4"/>
<dbReference type="InterPro" id="IPR045154">
    <property type="entry name" value="PCF11-like"/>
</dbReference>
<dbReference type="InterPro" id="IPR047415">
    <property type="entry name" value="Pcf11_CID"/>
</dbReference>
<dbReference type="GO" id="GO:0006369">
    <property type="term" value="P:termination of RNA polymerase II transcription"/>
    <property type="evidence" value="ECO:0007669"/>
    <property type="project" value="InterPro"/>
</dbReference>
<dbReference type="GO" id="GO:0005737">
    <property type="term" value="C:cytoplasm"/>
    <property type="evidence" value="ECO:0007669"/>
    <property type="project" value="TreeGrafter"/>
</dbReference>
<dbReference type="FunFam" id="1.25.40.90:FF:000016">
    <property type="entry name" value="mRNA cleavage factor complex component Pcf11"/>
    <property type="match status" value="1"/>
</dbReference>
<dbReference type="FunCoup" id="A0A286UMU4">
    <property type="interactions" value="266"/>
</dbReference>
<feature type="compositionally biased region" description="Basic and acidic residues" evidence="1">
    <location>
        <begin position="486"/>
        <end position="504"/>
    </location>
</feature>
<dbReference type="Pfam" id="PF04818">
    <property type="entry name" value="CID"/>
    <property type="match status" value="1"/>
</dbReference>
<dbReference type="InParanoid" id="A0A286UMU4"/>
<dbReference type="PROSITE" id="PS51391">
    <property type="entry name" value="CID"/>
    <property type="match status" value="1"/>
</dbReference>
<feature type="region of interest" description="Disordered" evidence="1">
    <location>
        <begin position="269"/>
        <end position="307"/>
    </location>
</feature>
<keyword evidence="4" id="KW-1185">Reference proteome</keyword>
<feature type="domain" description="CID" evidence="2">
    <location>
        <begin position="52"/>
        <end position="187"/>
    </location>
</feature>
<evidence type="ECO:0000313" key="3">
    <source>
        <dbReference type="EMBL" id="PAV20937.1"/>
    </source>
</evidence>
<dbReference type="Gene3D" id="1.25.40.90">
    <property type="match status" value="1"/>
</dbReference>
<feature type="compositionally biased region" description="Basic and acidic residues" evidence="1">
    <location>
        <begin position="367"/>
        <end position="381"/>
    </location>
</feature>